<dbReference type="GO" id="GO:0010427">
    <property type="term" value="F:abscisic acid binding"/>
    <property type="evidence" value="ECO:0000318"/>
    <property type="project" value="GO_Central"/>
</dbReference>
<dbReference type="GO" id="GO:0005737">
    <property type="term" value="C:cytoplasm"/>
    <property type="evidence" value="ECO:0000318"/>
    <property type="project" value="GO_Central"/>
</dbReference>
<protein>
    <submittedName>
        <fullName evidence="6 7">Major pollen allergen Bet v 1-D/H-like</fullName>
    </submittedName>
</protein>
<organism evidence="5 6">
    <name type="scientific">Juglans regia</name>
    <name type="common">English walnut</name>
    <dbReference type="NCBI Taxonomy" id="51240"/>
    <lineage>
        <taxon>Eukaryota</taxon>
        <taxon>Viridiplantae</taxon>
        <taxon>Streptophyta</taxon>
        <taxon>Embryophyta</taxon>
        <taxon>Tracheophyta</taxon>
        <taxon>Spermatophyta</taxon>
        <taxon>Magnoliopsida</taxon>
        <taxon>eudicotyledons</taxon>
        <taxon>Gunneridae</taxon>
        <taxon>Pentapetalae</taxon>
        <taxon>rosids</taxon>
        <taxon>fabids</taxon>
        <taxon>Fagales</taxon>
        <taxon>Juglandaceae</taxon>
        <taxon>Juglans</taxon>
    </lineage>
</organism>
<dbReference type="PANTHER" id="PTHR31213">
    <property type="entry name" value="OS08G0374000 PROTEIN-RELATED"/>
    <property type="match status" value="1"/>
</dbReference>
<comment type="similarity">
    <text evidence="1">Belongs to the BetVI family.</text>
</comment>
<dbReference type="OrthoDB" id="1500546at2759"/>
<dbReference type="SUPFAM" id="SSF55961">
    <property type="entry name" value="Bet v1-like"/>
    <property type="match status" value="1"/>
</dbReference>
<name>A0A2I4DZK1_JUGRE</name>
<dbReference type="Gramene" id="Jr07_18120_p1">
    <property type="protein sequence ID" value="cds.Jr07_18120_p1"/>
    <property type="gene ID" value="Jr07_18120"/>
</dbReference>
<keyword evidence="2" id="KW-0611">Plant defense</keyword>
<dbReference type="InterPro" id="IPR024949">
    <property type="entry name" value="Bet_v_I_allergen"/>
</dbReference>
<dbReference type="GO" id="GO:0038023">
    <property type="term" value="F:signaling receptor activity"/>
    <property type="evidence" value="ECO:0000318"/>
    <property type="project" value="GO_Central"/>
</dbReference>
<keyword evidence="3" id="KW-0568">Pathogenesis-related protein</keyword>
<dbReference type="STRING" id="51240.A0A2I4DZK1"/>
<dbReference type="GO" id="GO:0006952">
    <property type="term" value="P:defense response"/>
    <property type="evidence" value="ECO:0007669"/>
    <property type="project" value="UniProtKB-KW"/>
</dbReference>
<evidence type="ECO:0000256" key="2">
    <source>
        <dbReference type="ARBA" id="ARBA00022821"/>
    </source>
</evidence>
<dbReference type="GO" id="GO:0009738">
    <property type="term" value="P:abscisic acid-activated signaling pathway"/>
    <property type="evidence" value="ECO:0000318"/>
    <property type="project" value="GO_Central"/>
</dbReference>
<evidence type="ECO:0000313" key="6">
    <source>
        <dbReference type="RefSeq" id="XP_018812580.1"/>
    </source>
</evidence>
<evidence type="ECO:0000313" key="7">
    <source>
        <dbReference type="RefSeq" id="XP_018812581.1"/>
    </source>
</evidence>
<dbReference type="SMART" id="SM01037">
    <property type="entry name" value="Bet_v_1"/>
    <property type="match status" value="1"/>
</dbReference>
<dbReference type="RefSeq" id="XP_018812580.1">
    <property type="nucleotide sequence ID" value="XM_018957035.2"/>
</dbReference>
<evidence type="ECO:0000259" key="4">
    <source>
        <dbReference type="SMART" id="SM01037"/>
    </source>
</evidence>
<dbReference type="CDD" id="cd07816">
    <property type="entry name" value="Bet_v1-like"/>
    <property type="match status" value="1"/>
</dbReference>
<sequence length="163" mass="17939">MITGIIVDEHTSPVAVERIWKASIGDMRNLMPRILPQLVSSIVILEGDGGAGTIMQHNLKNAVKEFGFVKDRIEVIDHENHIFKYSVIEGGLVGLKLKSFTAEITFSSTRELGGCLAKVKIEYESLEDGSLLSEEDVTSIKEGNLAMMKAVEEYLLADPNAYV</sequence>
<dbReference type="Pfam" id="PF00407">
    <property type="entry name" value="Bet_v_1"/>
    <property type="match status" value="1"/>
</dbReference>
<dbReference type="PANTHER" id="PTHR31213:SF201">
    <property type="entry name" value="OS03G0300400 PROTEIN"/>
    <property type="match status" value="1"/>
</dbReference>
<dbReference type="InterPro" id="IPR023393">
    <property type="entry name" value="START-like_dom_sf"/>
</dbReference>
<evidence type="ECO:0000313" key="5">
    <source>
        <dbReference type="Proteomes" id="UP000235220"/>
    </source>
</evidence>
<proteinExistence type="inferred from homology"/>
<dbReference type="Proteomes" id="UP000235220">
    <property type="component" value="Chromosome 7"/>
</dbReference>
<dbReference type="GO" id="GO:0005634">
    <property type="term" value="C:nucleus"/>
    <property type="evidence" value="ECO:0000318"/>
    <property type="project" value="GO_Central"/>
</dbReference>
<gene>
    <name evidence="6 7" type="primary">LOC108984928</name>
</gene>
<dbReference type="GeneID" id="108984928"/>
<dbReference type="Gene3D" id="3.30.530.20">
    <property type="match status" value="1"/>
</dbReference>
<evidence type="ECO:0000256" key="1">
    <source>
        <dbReference type="ARBA" id="ARBA00009744"/>
    </source>
</evidence>
<dbReference type="GO" id="GO:0004864">
    <property type="term" value="F:protein phosphatase inhibitor activity"/>
    <property type="evidence" value="ECO:0000318"/>
    <property type="project" value="GO_Central"/>
</dbReference>
<dbReference type="FunFam" id="3.30.530.20:FF:000007">
    <property type="entry name" value="Major pollen allergen Bet v 1-A"/>
    <property type="match status" value="1"/>
</dbReference>
<dbReference type="InterPro" id="IPR050279">
    <property type="entry name" value="Plant_def-hormone_signal"/>
</dbReference>
<dbReference type="InterPro" id="IPR000916">
    <property type="entry name" value="Bet_v_I/MLP"/>
</dbReference>
<reference evidence="6 7" key="1">
    <citation type="submission" date="2025-04" db="UniProtKB">
        <authorList>
            <consortium name="RefSeq"/>
        </authorList>
    </citation>
    <scope>IDENTIFICATION</scope>
    <source>
        <tissue evidence="6 7">Leaves</tissue>
    </source>
</reference>
<accession>A0A2I4DZK1</accession>
<dbReference type="PRINTS" id="PR00634">
    <property type="entry name" value="BETALLERGEN"/>
</dbReference>
<dbReference type="AlphaFoldDB" id="A0A2I4DZK1"/>
<evidence type="ECO:0000256" key="3">
    <source>
        <dbReference type="ARBA" id="ARBA00023265"/>
    </source>
</evidence>
<dbReference type="KEGG" id="jre:108984928"/>
<dbReference type="RefSeq" id="XP_018812581.1">
    <property type="nucleotide sequence ID" value="XM_018957036.2"/>
</dbReference>
<keyword evidence="5" id="KW-1185">Reference proteome</keyword>
<feature type="domain" description="Bet v I/Major latex protein" evidence="4">
    <location>
        <begin position="1"/>
        <end position="158"/>
    </location>
</feature>